<dbReference type="Proteomes" id="UP000249464">
    <property type="component" value="Unassembled WGS sequence"/>
</dbReference>
<evidence type="ECO:0000256" key="1">
    <source>
        <dbReference type="SAM" id="MobiDB-lite"/>
    </source>
</evidence>
<sequence>MLHESEPFIEQERNAQSFADSGHLNRRQLRDHEIEGNQQRV</sequence>
<proteinExistence type="predicted"/>
<dbReference type="AlphaFoldDB" id="A0A2X0N351"/>
<feature type="region of interest" description="Disordered" evidence="1">
    <location>
        <begin position="1"/>
        <end position="41"/>
    </location>
</feature>
<accession>A0A2X0N351</accession>
<gene>
    <name evidence="2" type="primary">BQ5605_C033g11219</name>
    <name evidence="2" type="ORF">BQ5605_C033G11219</name>
</gene>
<keyword evidence="3" id="KW-1185">Reference proteome</keyword>
<evidence type="ECO:0000313" key="3">
    <source>
        <dbReference type="Proteomes" id="UP000249464"/>
    </source>
</evidence>
<feature type="compositionally biased region" description="Basic and acidic residues" evidence="1">
    <location>
        <begin position="1"/>
        <end position="13"/>
    </location>
</feature>
<organism evidence="2 3">
    <name type="scientific">Microbotryum silenes-dioicae</name>
    <dbReference type="NCBI Taxonomy" id="796604"/>
    <lineage>
        <taxon>Eukaryota</taxon>
        <taxon>Fungi</taxon>
        <taxon>Dikarya</taxon>
        <taxon>Basidiomycota</taxon>
        <taxon>Pucciniomycotina</taxon>
        <taxon>Microbotryomycetes</taxon>
        <taxon>Microbotryales</taxon>
        <taxon>Microbotryaceae</taxon>
        <taxon>Microbotryum</taxon>
    </lineage>
</organism>
<dbReference type="EMBL" id="FQNC01000066">
    <property type="protein sequence ID" value="SGZ02618.1"/>
    <property type="molecule type" value="Genomic_DNA"/>
</dbReference>
<reference evidence="2 3" key="1">
    <citation type="submission" date="2016-11" db="EMBL/GenBank/DDBJ databases">
        <authorList>
            <person name="Jaros S."/>
            <person name="Januszkiewicz K."/>
            <person name="Wedrychowicz H."/>
        </authorList>
    </citation>
    <scope>NUCLEOTIDE SEQUENCE [LARGE SCALE GENOMIC DNA]</scope>
</reference>
<name>A0A2X0N351_9BASI</name>
<protein>
    <submittedName>
        <fullName evidence="2">BQ5605_C033g11219 protein</fullName>
    </submittedName>
</protein>
<evidence type="ECO:0000313" key="2">
    <source>
        <dbReference type="EMBL" id="SGZ02618.1"/>
    </source>
</evidence>